<dbReference type="AlphaFoldDB" id="A0A2G0CBX3"/>
<feature type="domain" description="PglD N-terminal" evidence="7">
    <location>
        <begin position="7"/>
        <end position="80"/>
    </location>
</feature>
<dbReference type="InterPro" id="IPR001451">
    <property type="entry name" value="Hexapep"/>
</dbReference>
<comment type="caution">
    <text evidence="8">The sequence shown here is derived from an EMBL/GenBank/DDBJ whole genome shotgun (WGS) entry which is preliminary data.</text>
</comment>
<keyword evidence="2 8" id="KW-0808">Transferase</keyword>
<keyword evidence="9" id="KW-1185">Reference proteome</keyword>
<dbReference type="InterPro" id="IPR041561">
    <property type="entry name" value="PglD_N"/>
</dbReference>
<dbReference type="PANTHER" id="PTHR43300:SF7">
    <property type="entry name" value="UDP-N-ACETYLBACILLOSAMINE N-ACETYLTRANSFERASE"/>
    <property type="match status" value="1"/>
</dbReference>
<dbReference type="Pfam" id="PF00132">
    <property type="entry name" value="Hexapep"/>
    <property type="match status" value="1"/>
</dbReference>
<dbReference type="RefSeq" id="WP_099107469.1">
    <property type="nucleotide sequence ID" value="NZ_JAATJF010000003.1"/>
</dbReference>
<evidence type="ECO:0000256" key="6">
    <source>
        <dbReference type="PIRSR" id="PIRSR620019-2"/>
    </source>
</evidence>
<sequence>MNRIEYIALLGYSGHAYVVCDALQQTKRKVIGYYDREKKEWDPFNLPYLGREKDLTLNNAPAAAFFPAVGDNRLRHDLLRYIQETGLLIAAGVIHPSASVSESALLEGAALIAMQASVSTFAVIGLGAIINTGAQVDHECNVGAYAHVGPGAILAGNVTIGKGALVGAGATVLPGVQVGEGAIIGAGSVVLRDVPPGATVVGNPAKPI</sequence>
<keyword evidence="4" id="KW-0012">Acyltransferase</keyword>
<gene>
    <name evidence="8" type="ORF">CGL56_15375</name>
</gene>
<feature type="site" description="Increases basicity of active site His" evidence="5">
    <location>
        <position position="139"/>
    </location>
</feature>
<name>A0A2G0CBX3_9BACT</name>
<dbReference type="EMBL" id="PDLO01000008">
    <property type="protein sequence ID" value="PHK97478.1"/>
    <property type="molecule type" value="Genomic_DNA"/>
</dbReference>
<evidence type="ECO:0000313" key="8">
    <source>
        <dbReference type="EMBL" id="PHK97478.1"/>
    </source>
</evidence>
<evidence type="ECO:0000313" key="9">
    <source>
        <dbReference type="Proteomes" id="UP000226437"/>
    </source>
</evidence>
<dbReference type="InterPro" id="IPR020019">
    <property type="entry name" value="AcTrfase_PglD-like"/>
</dbReference>
<organism evidence="8 9">
    <name type="scientific">Neolewinella marina</name>
    <dbReference type="NCBI Taxonomy" id="438751"/>
    <lineage>
        <taxon>Bacteria</taxon>
        <taxon>Pseudomonadati</taxon>
        <taxon>Bacteroidota</taxon>
        <taxon>Saprospiria</taxon>
        <taxon>Saprospirales</taxon>
        <taxon>Lewinellaceae</taxon>
        <taxon>Neolewinella</taxon>
    </lineage>
</organism>
<dbReference type="InterPro" id="IPR050179">
    <property type="entry name" value="Trans_hexapeptide_repeat"/>
</dbReference>
<accession>A0A2G0CBX3</accession>
<reference evidence="8 9" key="1">
    <citation type="submission" date="2017-10" db="EMBL/GenBank/DDBJ databases">
        <title>The draft genome sequence of Lewinella marina KCTC 32374.</title>
        <authorList>
            <person name="Wang K."/>
        </authorList>
    </citation>
    <scope>NUCLEOTIDE SEQUENCE [LARGE SCALE GENOMIC DNA]</scope>
    <source>
        <strain evidence="8 9">MKG-38</strain>
    </source>
</reference>
<dbReference type="Pfam" id="PF17836">
    <property type="entry name" value="PglD_N"/>
    <property type="match status" value="1"/>
</dbReference>
<evidence type="ECO:0000256" key="1">
    <source>
        <dbReference type="ARBA" id="ARBA00007274"/>
    </source>
</evidence>
<dbReference type="Proteomes" id="UP000226437">
    <property type="component" value="Unassembled WGS sequence"/>
</dbReference>
<evidence type="ECO:0000256" key="5">
    <source>
        <dbReference type="PIRSR" id="PIRSR620019-1"/>
    </source>
</evidence>
<dbReference type="Gene3D" id="3.40.50.20">
    <property type="match status" value="1"/>
</dbReference>
<dbReference type="Gene3D" id="2.160.10.10">
    <property type="entry name" value="Hexapeptide repeat proteins"/>
    <property type="match status" value="1"/>
</dbReference>
<dbReference type="OrthoDB" id="708224at2"/>
<dbReference type="GO" id="GO:0016746">
    <property type="term" value="F:acyltransferase activity"/>
    <property type="evidence" value="ECO:0007669"/>
    <property type="project" value="UniProtKB-KW"/>
</dbReference>
<dbReference type="InterPro" id="IPR011004">
    <property type="entry name" value="Trimer_LpxA-like_sf"/>
</dbReference>
<feature type="active site" description="Proton acceptor" evidence="5">
    <location>
        <position position="138"/>
    </location>
</feature>
<dbReference type="SUPFAM" id="SSF51161">
    <property type="entry name" value="Trimeric LpxA-like enzymes"/>
    <property type="match status" value="1"/>
</dbReference>
<feature type="binding site" evidence="6">
    <location>
        <position position="70"/>
    </location>
    <ligand>
        <name>substrate</name>
    </ligand>
</feature>
<dbReference type="NCBIfam" id="TIGR03570">
    <property type="entry name" value="NeuD_NnaD"/>
    <property type="match status" value="1"/>
</dbReference>
<evidence type="ECO:0000256" key="3">
    <source>
        <dbReference type="ARBA" id="ARBA00022737"/>
    </source>
</evidence>
<proteinExistence type="inferred from homology"/>
<feature type="binding site" evidence="6">
    <location>
        <begin position="13"/>
        <end position="15"/>
    </location>
    <ligand>
        <name>substrate</name>
    </ligand>
</feature>
<comment type="similarity">
    <text evidence="1">Belongs to the transferase hexapeptide repeat family.</text>
</comment>
<evidence type="ECO:0000256" key="4">
    <source>
        <dbReference type="ARBA" id="ARBA00023315"/>
    </source>
</evidence>
<evidence type="ECO:0000256" key="2">
    <source>
        <dbReference type="ARBA" id="ARBA00022679"/>
    </source>
</evidence>
<dbReference type="PROSITE" id="PS00101">
    <property type="entry name" value="HEXAPEP_TRANSFERASES"/>
    <property type="match status" value="1"/>
</dbReference>
<protein>
    <submittedName>
        <fullName evidence="8">Acetyltransferase</fullName>
    </submittedName>
</protein>
<dbReference type="CDD" id="cd03360">
    <property type="entry name" value="LbH_AT_putative"/>
    <property type="match status" value="1"/>
</dbReference>
<keyword evidence="3" id="KW-0677">Repeat</keyword>
<dbReference type="InterPro" id="IPR018357">
    <property type="entry name" value="Hexapep_transf_CS"/>
</dbReference>
<evidence type="ECO:0000259" key="7">
    <source>
        <dbReference type="Pfam" id="PF17836"/>
    </source>
</evidence>
<dbReference type="PANTHER" id="PTHR43300">
    <property type="entry name" value="ACETYLTRANSFERASE"/>
    <property type="match status" value="1"/>
</dbReference>
<feature type="binding site" evidence="6">
    <location>
        <position position="147"/>
    </location>
    <ligand>
        <name>acetyl-CoA</name>
        <dbReference type="ChEBI" id="CHEBI:57288"/>
    </ligand>
</feature>